<gene>
    <name evidence="8" type="ORF">KQI86_04310</name>
</gene>
<dbReference type="PANTHER" id="PTHR30619:SF1">
    <property type="entry name" value="RECOMBINATION PROTEIN 2"/>
    <property type="match status" value="1"/>
</dbReference>
<organism evidence="8 9">
    <name type="scientific">Clostridium mobile</name>
    <dbReference type="NCBI Taxonomy" id="2841512"/>
    <lineage>
        <taxon>Bacteria</taxon>
        <taxon>Bacillati</taxon>
        <taxon>Bacillota</taxon>
        <taxon>Clostridia</taxon>
        <taxon>Eubacteriales</taxon>
        <taxon>Clostridiaceae</taxon>
        <taxon>Clostridium</taxon>
    </lineage>
</organism>
<feature type="transmembrane region" description="Helical" evidence="6">
    <location>
        <begin position="260"/>
        <end position="277"/>
    </location>
</feature>
<evidence type="ECO:0000313" key="9">
    <source>
        <dbReference type="Proteomes" id="UP000726170"/>
    </source>
</evidence>
<dbReference type="NCBIfam" id="TIGR00360">
    <property type="entry name" value="ComEC_N-term"/>
    <property type="match status" value="1"/>
</dbReference>
<evidence type="ECO:0000256" key="6">
    <source>
        <dbReference type="SAM" id="Phobius"/>
    </source>
</evidence>
<dbReference type="Proteomes" id="UP000726170">
    <property type="component" value="Unassembled WGS sequence"/>
</dbReference>
<evidence type="ECO:0000259" key="7">
    <source>
        <dbReference type="Pfam" id="PF03772"/>
    </source>
</evidence>
<evidence type="ECO:0000313" key="8">
    <source>
        <dbReference type="EMBL" id="MBU5483540.1"/>
    </source>
</evidence>
<keyword evidence="3 6" id="KW-0812">Transmembrane</keyword>
<evidence type="ECO:0000256" key="3">
    <source>
        <dbReference type="ARBA" id="ARBA00022692"/>
    </source>
</evidence>
<comment type="caution">
    <text evidence="8">The sequence shown here is derived from an EMBL/GenBank/DDBJ whole genome shotgun (WGS) entry which is preliminary data.</text>
</comment>
<evidence type="ECO:0000256" key="5">
    <source>
        <dbReference type="ARBA" id="ARBA00023136"/>
    </source>
</evidence>
<proteinExistence type="predicted"/>
<dbReference type="InterPro" id="IPR052159">
    <property type="entry name" value="Competence_DNA_uptake"/>
</dbReference>
<dbReference type="Pfam" id="PF03772">
    <property type="entry name" value="Competence"/>
    <property type="match status" value="1"/>
</dbReference>
<dbReference type="PANTHER" id="PTHR30619">
    <property type="entry name" value="DNA INTERNALIZATION/COMPETENCE PROTEIN COMEC/REC2"/>
    <property type="match status" value="1"/>
</dbReference>
<keyword evidence="5 6" id="KW-0472">Membrane</keyword>
<dbReference type="EMBL" id="JAHLQF010000001">
    <property type="protein sequence ID" value="MBU5483540.1"/>
    <property type="molecule type" value="Genomic_DNA"/>
</dbReference>
<protein>
    <submittedName>
        <fullName evidence="8">ComEC/Rec2 family competence protein</fullName>
    </submittedName>
</protein>
<keyword evidence="2" id="KW-1003">Cell membrane</keyword>
<evidence type="ECO:0000256" key="1">
    <source>
        <dbReference type="ARBA" id="ARBA00004651"/>
    </source>
</evidence>
<dbReference type="PROSITE" id="PS51257">
    <property type="entry name" value="PROKAR_LIPOPROTEIN"/>
    <property type="match status" value="1"/>
</dbReference>
<feature type="transmembrane region" description="Helical" evidence="6">
    <location>
        <begin position="400"/>
        <end position="421"/>
    </location>
</feature>
<feature type="transmembrane region" description="Helical" evidence="6">
    <location>
        <begin position="433"/>
        <end position="453"/>
    </location>
</feature>
<evidence type="ECO:0000256" key="2">
    <source>
        <dbReference type="ARBA" id="ARBA00022475"/>
    </source>
</evidence>
<evidence type="ECO:0000256" key="4">
    <source>
        <dbReference type="ARBA" id="ARBA00022989"/>
    </source>
</evidence>
<dbReference type="InterPro" id="IPR004477">
    <property type="entry name" value="ComEC_N"/>
</dbReference>
<comment type="subcellular location">
    <subcellularLocation>
        <location evidence="1">Cell membrane</location>
        <topology evidence="1">Multi-pass membrane protein</topology>
    </subcellularLocation>
</comment>
<sequence length="557" mass="64509">MKRHIVFYAVSFFIGCFSSMCYISNIYIGAVIAASFLYIIFIYEDKIIIIIMLAFFLCGAFRFNSYFNYLPKNEEKIRILDHRENYIVGDIKGRRVLIKGEVEGLLEGLSIAAKGEFKKDINYGKGIIGSYQIYEYKNKKEDLIYKFGDRKRRVIKKLEKNLDKDKLALVMSLCFGDVSLMDNIEKYKLQKLGVIHAISVSGFHISIVYKVIHMILGFKLALIFTLLYVIFTGFKYSTLRAFIMILILSFSDKVYKNYDGISSLATAFLVILFIKPYSFMEMGFSLSFLATLGIILHYNNIKSTLKSVPEKLKDTLSITLSSQIFTLPYIAFTMENFSLGFLLGNIFLMPIFSLIVILGNLSILTIKADLLFSIISYILYCLTYAVQYVSYLLIKICPPISYLGSLEGIYFMIVYFSYIMIKKGVVKFKALPLISFLLIFINTYSLFPSVYFINNEYVNGAVIRYNNECVMVCNYDLEKGKEVIQIKESFNATKVITDIKDSDSIYIKNYETNILFEEDRVSGIKLRKNNKNFLVISEEERDYWYKIIFGRVVKWRY</sequence>
<feature type="transmembrane region" description="Helical" evidence="6">
    <location>
        <begin position="194"/>
        <end position="216"/>
    </location>
</feature>
<feature type="domain" description="ComEC/Rec2-related protein" evidence="7">
    <location>
        <begin position="173"/>
        <end position="405"/>
    </location>
</feature>
<dbReference type="RefSeq" id="WP_216437907.1">
    <property type="nucleotide sequence ID" value="NZ_JAHLQF010000001.1"/>
</dbReference>
<keyword evidence="9" id="KW-1185">Reference proteome</keyword>
<feature type="transmembrane region" description="Helical" evidence="6">
    <location>
        <begin position="283"/>
        <end position="300"/>
    </location>
</feature>
<name>A0ABS6EEA0_9CLOT</name>
<reference evidence="8 9" key="1">
    <citation type="submission" date="2021-06" db="EMBL/GenBank/DDBJ databases">
        <authorList>
            <person name="Sun Q."/>
            <person name="Li D."/>
        </authorList>
    </citation>
    <scope>NUCLEOTIDE SEQUENCE [LARGE SCALE GENOMIC DNA]</scope>
    <source>
        <strain evidence="8 9">MSJ-11</strain>
    </source>
</reference>
<feature type="transmembrane region" description="Helical" evidence="6">
    <location>
        <begin position="12"/>
        <end position="41"/>
    </location>
</feature>
<feature type="transmembrane region" description="Helical" evidence="6">
    <location>
        <begin position="370"/>
        <end position="394"/>
    </location>
</feature>
<feature type="transmembrane region" description="Helical" evidence="6">
    <location>
        <begin position="337"/>
        <end position="358"/>
    </location>
</feature>
<feature type="transmembrane region" description="Helical" evidence="6">
    <location>
        <begin position="222"/>
        <end position="248"/>
    </location>
</feature>
<keyword evidence="4 6" id="KW-1133">Transmembrane helix</keyword>
<accession>A0ABS6EEA0</accession>
<feature type="transmembrane region" description="Helical" evidence="6">
    <location>
        <begin position="47"/>
        <end position="69"/>
    </location>
</feature>